<reference evidence="5 6" key="1">
    <citation type="journal article" date="2016" name="Proc. Natl. Acad. Sci. U.S.A.">
        <title>Lipid metabolic changes in an early divergent fungus govern the establishment of a mutualistic symbiosis with endobacteria.</title>
        <authorList>
            <person name="Lastovetsky O.A."/>
            <person name="Gaspar M.L."/>
            <person name="Mondo S.J."/>
            <person name="LaButti K.M."/>
            <person name="Sandor L."/>
            <person name="Grigoriev I.V."/>
            <person name="Henry S.A."/>
            <person name="Pawlowska T.E."/>
        </authorList>
    </citation>
    <scope>NUCLEOTIDE SEQUENCE [LARGE SCALE GENOMIC DNA]</scope>
    <source>
        <strain evidence="5 6">ATCC 11559</strain>
    </source>
</reference>
<dbReference type="GO" id="GO:0005759">
    <property type="term" value="C:mitochondrial matrix"/>
    <property type="evidence" value="ECO:0007669"/>
    <property type="project" value="UniProtKB-SubCell"/>
</dbReference>
<dbReference type="SUPFAM" id="SSF109910">
    <property type="entry name" value="YgfY-like"/>
    <property type="match status" value="1"/>
</dbReference>
<keyword evidence="3 4" id="KW-0143">Chaperone</keyword>
<comment type="similarity">
    <text evidence="4">Belongs to the SDHAF2 family.</text>
</comment>
<dbReference type="VEuPathDB" id="FungiDB:BCV72DRAFT_306020"/>
<organism evidence="5 6">
    <name type="scientific">Rhizopus microsporus</name>
    <dbReference type="NCBI Taxonomy" id="58291"/>
    <lineage>
        <taxon>Eukaryota</taxon>
        <taxon>Fungi</taxon>
        <taxon>Fungi incertae sedis</taxon>
        <taxon>Mucoromycota</taxon>
        <taxon>Mucoromycotina</taxon>
        <taxon>Mucoromycetes</taxon>
        <taxon>Mucorales</taxon>
        <taxon>Mucorineae</taxon>
        <taxon>Rhizopodaceae</taxon>
        <taxon>Rhizopus</taxon>
    </lineage>
</organism>
<evidence type="ECO:0000256" key="1">
    <source>
        <dbReference type="ARBA" id="ARBA00004305"/>
    </source>
</evidence>
<dbReference type="GO" id="GO:0006099">
    <property type="term" value="P:tricarboxylic acid cycle"/>
    <property type="evidence" value="ECO:0007669"/>
    <property type="project" value="TreeGrafter"/>
</dbReference>
<evidence type="ECO:0000256" key="4">
    <source>
        <dbReference type="HAMAP-Rule" id="MF_03057"/>
    </source>
</evidence>
<dbReference type="InterPro" id="IPR005631">
    <property type="entry name" value="SDH"/>
</dbReference>
<name>A0A0A1N6N4_RHIZD</name>
<comment type="function">
    <text evidence="4">Plays an essential role in the assembly of succinate dehydrogenase (SDH), an enzyme complex (also referred to as respiratory complex II) that is a component of both the tricarboxylic acid (TCA) cycle and the mitochondrial electron transport chain, and which couples the oxidation of succinate to fumarate with the reduction of ubiquinone (coenzyme Q) to ubiquinol. Required for flavinylation (covalent attachment of FAD) of the flavoprotein subunit of the SDH catalytic dimer.</text>
</comment>
<dbReference type="EMBL" id="KV921289">
    <property type="protein sequence ID" value="ORE20736.1"/>
    <property type="molecule type" value="Genomic_DNA"/>
</dbReference>
<evidence type="ECO:0000313" key="5">
    <source>
        <dbReference type="EMBL" id="ORE20736.1"/>
    </source>
</evidence>
<comment type="subunit">
    <text evidence="4">Interacts with the flavoprotein subunit within the SDH catalytic dimer.</text>
</comment>
<dbReference type="PANTHER" id="PTHR12469">
    <property type="entry name" value="PROTEIN EMI5 HOMOLOG, MITOCHONDRIAL"/>
    <property type="match status" value="1"/>
</dbReference>
<dbReference type="Pfam" id="PF03937">
    <property type="entry name" value="Sdh5"/>
    <property type="match status" value="1"/>
</dbReference>
<dbReference type="PANTHER" id="PTHR12469:SF2">
    <property type="entry name" value="SUCCINATE DEHYDROGENASE ASSEMBLY FACTOR 2, MITOCHONDRIAL"/>
    <property type="match status" value="1"/>
</dbReference>
<dbReference type="Gene3D" id="1.10.150.250">
    <property type="entry name" value="Flavinator of succinate dehydrogenase"/>
    <property type="match status" value="1"/>
</dbReference>
<gene>
    <name evidence="5" type="ORF">BCV71DRAFT_175080</name>
</gene>
<proteinExistence type="inferred from homology"/>
<dbReference type="GO" id="GO:0034553">
    <property type="term" value="P:mitochondrial respiratory chain complex II assembly"/>
    <property type="evidence" value="ECO:0007669"/>
    <property type="project" value="TreeGrafter"/>
</dbReference>
<protein>
    <recommendedName>
        <fullName evidence="4">Succinate dehydrogenase assembly factor 2, mitochondrial</fullName>
        <shortName evidence="4">SDH assembly factor 2</shortName>
        <shortName evidence="4">SDHAF2</shortName>
    </recommendedName>
</protein>
<dbReference type="OMA" id="DTEIMRM"/>
<dbReference type="HAMAP" id="MF_03057">
    <property type="entry name" value="SDHAF2"/>
    <property type="match status" value="1"/>
</dbReference>
<accession>A0A0A1N6N4</accession>
<dbReference type="InterPro" id="IPR028882">
    <property type="entry name" value="SDHAF2"/>
</dbReference>
<keyword evidence="2 4" id="KW-0496">Mitochondrion</keyword>
<dbReference type="Proteomes" id="UP000242381">
    <property type="component" value="Unassembled WGS sequence"/>
</dbReference>
<dbReference type="FunFam" id="1.10.150.250:FF:000002">
    <property type="entry name" value="Succinate dehydrogenase assembly factor 2, mitochondrial"/>
    <property type="match status" value="1"/>
</dbReference>
<evidence type="ECO:0000313" key="6">
    <source>
        <dbReference type="Proteomes" id="UP000242381"/>
    </source>
</evidence>
<comment type="subcellular location">
    <subcellularLocation>
        <location evidence="1 4">Mitochondrion matrix</location>
    </subcellularLocation>
</comment>
<dbReference type="InterPro" id="IPR036714">
    <property type="entry name" value="SDH_sf"/>
</dbReference>
<dbReference type="AlphaFoldDB" id="A0A0A1N6N4"/>
<evidence type="ECO:0000256" key="3">
    <source>
        <dbReference type="ARBA" id="ARBA00023186"/>
    </source>
</evidence>
<evidence type="ECO:0000256" key="2">
    <source>
        <dbReference type="ARBA" id="ARBA00023128"/>
    </source>
</evidence>
<dbReference type="GO" id="GO:0006121">
    <property type="term" value="P:mitochondrial electron transport, succinate to ubiquinone"/>
    <property type="evidence" value="ECO:0007669"/>
    <property type="project" value="UniProtKB-UniRule"/>
</dbReference>
<sequence length="155" mass="18595">MLRTTLYRLQSRPLALVRLYTSKSYNDPFPNLAIRHSKEAALDTSYPNLPPIPRPNETTEDKRRRLIYQSRKRGILETDLLLSTFAKIWLPKFNEQQLKEYDQLLDEPDWDIFYWATEKKPVPEKWQKSEILKLVKEHAKNEDKRVLRMPDLDIQ</sequence>